<accession>A0A931EWQ4</accession>
<comment type="caution">
    <text evidence="3">The sequence shown here is derived from an EMBL/GenBank/DDBJ whole genome shotgun (WGS) entry which is preliminary data.</text>
</comment>
<gene>
    <name evidence="3" type="ORF">ITP53_02875</name>
</gene>
<evidence type="ECO:0000313" key="3">
    <source>
        <dbReference type="EMBL" id="MBF8184702.1"/>
    </source>
</evidence>
<dbReference type="Gene3D" id="3.40.50.720">
    <property type="entry name" value="NAD(P)-binding Rossmann-like Domain"/>
    <property type="match status" value="1"/>
</dbReference>
<organism evidence="3 4">
    <name type="scientific">Nonomuraea cypriaca</name>
    <dbReference type="NCBI Taxonomy" id="1187855"/>
    <lineage>
        <taxon>Bacteria</taxon>
        <taxon>Bacillati</taxon>
        <taxon>Actinomycetota</taxon>
        <taxon>Actinomycetes</taxon>
        <taxon>Streptosporangiales</taxon>
        <taxon>Streptosporangiaceae</taxon>
        <taxon>Nonomuraea</taxon>
    </lineage>
</organism>
<dbReference type="CDD" id="cd05233">
    <property type="entry name" value="SDR_c"/>
    <property type="match status" value="1"/>
</dbReference>
<name>A0A931EWQ4_9ACTN</name>
<keyword evidence="2" id="KW-0560">Oxidoreductase</keyword>
<dbReference type="PANTHER" id="PTHR43943:SF17">
    <property type="entry name" value="3-PHENYLPROPIONATE-DIHYDRODIOL_CINNAMIC ACID-DIHYDRODIOL DEHYDROGENASE"/>
    <property type="match status" value="1"/>
</dbReference>
<dbReference type="InterPro" id="IPR002347">
    <property type="entry name" value="SDR_fam"/>
</dbReference>
<dbReference type="GO" id="GO:0008667">
    <property type="term" value="F:2,3-dihydro-2,3-dihydroxybenzoate dehydrogenase activity"/>
    <property type="evidence" value="ECO:0007669"/>
    <property type="project" value="InterPro"/>
</dbReference>
<sequence length="125" mass="12952">MKIDLSGRTALVTGSTSGIGEATAQALAGAGAEVVINGREPGSVAETTKRLGVGGITADVGTAEGAAALVEQLPDADILVNNVGMFVTRPVFEITDEEWLRIYEVNVLSGVRLARHYTPRMAGRG</sequence>
<dbReference type="Proteomes" id="UP000605361">
    <property type="component" value="Unassembled WGS sequence"/>
</dbReference>
<dbReference type="AlphaFoldDB" id="A0A931EWQ4"/>
<evidence type="ECO:0000256" key="1">
    <source>
        <dbReference type="ARBA" id="ARBA00006484"/>
    </source>
</evidence>
<comment type="similarity">
    <text evidence="1">Belongs to the short-chain dehydrogenases/reductases (SDR) family.</text>
</comment>
<dbReference type="InterPro" id="IPR003560">
    <property type="entry name" value="DHB_DH"/>
</dbReference>
<dbReference type="EMBL" id="JADOGI010000005">
    <property type="protein sequence ID" value="MBF8184702.1"/>
    <property type="molecule type" value="Genomic_DNA"/>
</dbReference>
<dbReference type="Pfam" id="PF00106">
    <property type="entry name" value="adh_short"/>
    <property type="match status" value="1"/>
</dbReference>
<reference evidence="3" key="1">
    <citation type="submission" date="2020-11" db="EMBL/GenBank/DDBJ databases">
        <title>Whole-genome analyses of Nonomuraea sp. K274.</title>
        <authorList>
            <person name="Veyisoglu A."/>
        </authorList>
    </citation>
    <scope>NUCLEOTIDE SEQUENCE</scope>
    <source>
        <strain evidence="3">K274</strain>
    </source>
</reference>
<dbReference type="GO" id="GO:0019290">
    <property type="term" value="P:siderophore biosynthetic process"/>
    <property type="evidence" value="ECO:0007669"/>
    <property type="project" value="InterPro"/>
</dbReference>
<keyword evidence="4" id="KW-1185">Reference proteome</keyword>
<dbReference type="RefSeq" id="WP_195893692.1">
    <property type="nucleotide sequence ID" value="NZ_JADOGI010000005.1"/>
</dbReference>
<evidence type="ECO:0000313" key="4">
    <source>
        <dbReference type="Proteomes" id="UP000605361"/>
    </source>
</evidence>
<dbReference type="PRINTS" id="PR01397">
    <property type="entry name" value="DHBDHDRGNASE"/>
</dbReference>
<dbReference type="SUPFAM" id="SSF51735">
    <property type="entry name" value="NAD(P)-binding Rossmann-fold domains"/>
    <property type="match status" value="1"/>
</dbReference>
<evidence type="ECO:0000256" key="2">
    <source>
        <dbReference type="ARBA" id="ARBA00023002"/>
    </source>
</evidence>
<dbReference type="InterPro" id="IPR036291">
    <property type="entry name" value="NAD(P)-bd_dom_sf"/>
</dbReference>
<proteinExistence type="inferred from homology"/>
<protein>
    <submittedName>
        <fullName evidence="3">SDR family oxidoreductase</fullName>
    </submittedName>
</protein>
<dbReference type="PANTHER" id="PTHR43943">
    <property type="entry name" value="DEHYDROGENASE/REDUCTASE (SDR FAMILY) MEMBER 4"/>
    <property type="match status" value="1"/>
</dbReference>